<feature type="region of interest" description="Disordered" evidence="1">
    <location>
        <begin position="1"/>
        <end position="178"/>
    </location>
</feature>
<evidence type="ECO:0000256" key="1">
    <source>
        <dbReference type="SAM" id="MobiDB-lite"/>
    </source>
</evidence>
<dbReference type="PANTHER" id="PTHR28125:SF3">
    <property type="entry name" value="TRANSCRIPTION REGULATOR RUA1 C-TERMINAL DOMAIN-CONTAINING PROTEIN"/>
    <property type="match status" value="1"/>
</dbReference>
<dbReference type="OrthoDB" id="5595379at2759"/>
<feature type="region of interest" description="Disordered" evidence="1">
    <location>
        <begin position="194"/>
        <end position="241"/>
    </location>
</feature>
<feature type="domain" description="Transcription regulator Rua1 C-terminal" evidence="2">
    <location>
        <begin position="334"/>
        <end position="455"/>
    </location>
</feature>
<sequence length="1037" mass="107926">MALRARYGPGNRAWSYQRPAEDAADGAPPLPSAFGLTLSAGEHTSVSESRIDADAPTQTAADAARNANGIAKARGKGDGASAARAARAAKASAARSARASTGGQTANTVAAAPTDGDFAPRRRSGRVPATTAKARGVSPTHTTAPQRTMKRKRSMLAPDVLPEPETDVEGVSQPPHDGILPLVGDDNTRNEQVPAAIRAPRTSGVKRPRVSQKDLDVKPPRGDEGDDGRRTTFGSTTSAPDPFTALSAADLAPSQDHLVQGQTDHGVANAENPHGANFRRLPPGVPVHRYLSGLYRRYPVSQVGLPKEVLSEVPDLDTGVALPPTTIPNATPFLNLYAPRRTRGIGADKHGLCPICAEPPSRGGRGKAMMLNMKTSAFNYHMQYVHGLSPKTGLPFSPPMAFRSTPRKTVGAREKAALEEGLCHACQRWIVIEGVKAVEVLVPEIYWWKHASTCHKSRMLDGEGDFYVEDALFKGIVQWQRDHPVATARTSATASTVPKKEESMDIDLQTPIVTSSRTGAMTPVRPSADEPDSSPLSSLDGTDGTRISPAGRKASAPALQYTPSSRGPFGPPSPTARAKSADASVPSGAPSTTNPISTPQLANHALPGTLPGTPQTTASATPVMPAGALPVVPMEITDMESRSVVDSGVALSPCDEPKSTGDGIDGDAEGEGEDEDAEGEDDPTATAESTPVIPQLPVLTPLPTVPTAEPVPPSVVGETCSTEIPAPVLNDKDTIALTLSQEQVPVTQREVALSGDQEPQVQIAQPTSLGLDAGGDLPNLGQSSIEQSNEAQQESSSGPMLGTEPQSVVPEPQVRVPEDVQMEDASIASVAAPEPAPISIPDGQVALPDLAEPQPIPENIHSAASQPEVDPTSASTPELDSIPAPTLISVQDVPVLQAPSTFADSSAMDEIAASAIPAELPAVQGMDMYTNTATPNEQETEQLLTETDLVLANTGLALATGDMGLVNGLGGVEMSLVGEEAAIPGGGLEIPTENLEPLNAPVQSESVPAIQEIVNNTSSRADTPNGGGDDIFAFWNA</sequence>
<dbReference type="AlphaFoldDB" id="A0A0B7F9Y6"/>
<evidence type="ECO:0000259" key="2">
    <source>
        <dbReference type="Pfam" id="PF14616"/>
    </source>
</evidence>
<dbReference type="Proteomes" id="UP000059188">
    <property type="component" value="Unassembled WGS sequence"/>
</dbReference>
<evidence type="ECO:0000313" key="4">
    <source>
        <dbReference type="Proteomes" id="UP000059188"/>
    </source>
</evidence>
<dbReference type="InterPro" id="IPR028012">
    <property type="entry name" value="Rua1_C"/>
</dbReference>
<protein>
    <submittedName>
        <fullName evidence="3">Meiotic expression up-regulated protein 26</fullName>
    </submittedName>
</protein>
<feature type="compositionally biased region" description="Low complexity" evidence="1">
    <location>
        <begin position="782"/>
        <end position="797"/>
    </location>
</feature>
<feature type="region of interest" description="Disordered" evidence="1">
    <location>
        <begin position="768"/>
        <end position="810"/>
    </location>
</feature>
<feature type="compositionally biased region" description="Low complexity" evidence="1">
    <location>
        <begin position="486"/>
        <end position="496"/>
    </location>
</feature>
<dbReference type="Pfam" id="PF14616">
    <property type="entry name" value="Rua1_C"/>
    <property type="match status" value="1"/>
</dbReference>
<evidence type="ECO:0000313" key="3">
    <source>
        <dbReference type="EMBL" id="CEL53027.1"/>
    </source>
</evidence>
<feature type="region of interest" description="Disordered" evidence="1">
    <location>
        <begin position="643"/>
        <end position="698"/>
    </location>
</feature>
<dbReference type="EMBL" id="LN679110">
    <property type="protein sequence ID" value="CEL53027.1"/>
    <property type="molecule type" value="Genomic_DNA"/>
</dbReference>
<dbReference type="PANTHER" id="PTHR28125">
    <property type="entry name" value="MEIOTIC EXPRESSION UP-REGULATED PROTEIN 26"/>
    <property type="match status" value="1"/>
</dbReference>
<reference evidence="3 4" key="1">
    <citation type="submission" date="2014-11" db="EMBL/GenBank/DDBJ databases">
        <authorList>
            <person name="Wibberg Daniel"/>
        </authorList>
    </citation>
    <scope>NUCLEOTIDE SEQUENCE [LARGE SCALE GENOMIC DNA]</scope>
    <source>
        <strain evidence="3">Rhizoctonia solani AG1-IB 7/3/14</strain>
    </source>
</reference>
<feature type="region of interest" description="Disordered" evidence="1">
    <location>
        <begin position="833"/>
        <end position="877"/>
    </location>
</feature>
<organism evidence="3 4">
    <name type="scientific">Thanatephorus cucumeris (strain AG1-IB / isolate 7/3/14)</name>
    <name type="common">Lettuce bottom rot fungus</name>
    <name type="synonym">Rhizoctonia solani</name>
    <dbReference type="NCBI Taxonomy" id="1108050"/>
    <lineage>
        <taxon>Eukaryota</taxon>
        <taxon>Fungi</taxon>
        <taxon>Dikarya</taxon>
        <taxon>Basidiomycota</taxon>
        <taxon>Agaricomycotina</taxon>
        <taxon>Agaricomycetes</taxon>
        <taxon>Cantharellales</taxon>
        <taxon>Ceratobasidiaceae</taxon>
        <taxon>Rhizoctonia</taxon>
        <taxon>Rhizoctonia solani AG-1</taxon>
    </lineage>
</organism>
<gene>
    <name evidence="3" type="ORF">RSOLAG1IB_06095</name>
</gene>
<feature type="compositionally biased region" description="Low complexity" evidence="1">
    <location>
        <begin position="606"/>
        <end position="617"/>
    </location>
</feature>
<keyword evidence="4" id="KW-1185">Reference proteome</keyword>
<feature type="compositionally biased region" description="Acidic residues" evidence="1">
    <location>
        <begin position="664"/>
        <end position="683"/>
    </location>
</feature>
<feature type="compositionally biased region" description="Low complexity" evidence="1">
    <location>
        <begin position="79"/>
        <end position="99"/>
    </location>
</feature>
<feature type="region of interest" description="Disordered" evidence="1">
    <location>
        <begin position="484"/>
        <end position="622"/>
    </location>
</feature>
<feature type="compositionally biased region" description="Basic and acidic residues" evidence="1">
    <location>
        <begin position="211"/>
        <end position="230"/>
    </location>
</feature>
<feature type="compositionally biased region" description="Polar residues" evidence="1">
    <location>
        <begin position="589"/>
        <end position="601"/>
    </location>
</feature>
<feature type="compositionally biased region" description="Low complexity" evidence="1">
    <location>
        <begin position="54"/>
        <end position="72"/>
    </location>
</feature>
<proteinExistence type="predicted"/>
<accession>A0A0B7F9Y6</accession>
<name>A0A0B7F9Y6_THACB</name>
<dbReference type="STRING" id="1108050.A0A0B7F9Y6"/>